<evidence type="ECO:0000256" key="13">
    <source>
        <dbReference type="ARBA" id="ARBA00023163"/>
    </source>
</evidence>
<dbReference type="GO" id="GO:0006346">
    <property type="term" value="P:DNA methylation-dependent constitutive heterochromatin formation"/>
    <property type="evidence" value="ECO:0007669"/>
    <property type="project" value="TreeGrafter"/>
</dbReference>
<dbReference type="InterPro" id="IPR001650">
    <property type="entry name" value="Helicase_C-like"/>
</dbReference>
<evidence type="ECO:0000313" key="22">
    <source>
        <dbReference type="Proteomes" id="UP000807716"/>
    </source>
</evidence>
<evidence type="ECO:0000256" key="18">
    <source>
        <dbReference type="SAM" id="MobiDB-lite"/>
    </source>
</evidence>
<evidence type="ECO:0000256" key="15">
    <source>
        <dbReference type="ARBA" id="ARBA00023306"/>
    </source>
</evidence>
<protein>
    <recommendedName>
        <fullName evidence="17">Proliferation-associated SNF2-like protein</fullName>
    </recommendedName>
</protein>
<dbReference type="InterPro" id="IPR000330">
    <property type="entry name" value="SNF2_N"/>
</dbReference>
<accession>A0A9P6Q0J4</accession>
<dbReference type="GO" id="GO:0005721">
    <property type="term" value="C:pericentric heterochromatin"/>
    <property type="evidence" value="ECO:0007669"/>
    <property type="project" value="TreeGrafter"/>
</dbReference>
<dbReference type="GO" id="GO:0031508">
    <property type="term" value="P:pericentric heterochromatin formation"/>
    <property type="evidence" value="ECO:0007669"/>
    <property type="project" value="TreeGrafter"/>
</dbReference>
<evidence type="ECO:0000256" key="5">
    <source>
        <dbReference type="ARBA" id="ARBA00022618"/>
    </source>
</evidence>
<dbReference type="PANTHER" id="PTHR47161:SF1">
    <property type="entry name" value="LYMPHOID-SPECIFIC HELICASE"/>
    <property type="match status" value="1"/>
</dbReference>
<keyword evidence="3" id="KW-0217">Developmental protein</keyword>
<feature type="compositionally biased region" description="Polar residues" evidence="18">
    <location>
        <begin position="135"/>
        <end position="149"/>
    </location>
</feature>
<dbReference type="SMART" id="SM00490">
    <property type="entry name" value="HELICc"/>
    <property type="match status" value="1"/>
</dbReference>
<dbReference type="InterPro" id="IPR027417">
    <property type="entry name" value="P-loop_NTPase"/>
</dbReference>
<dbReference type="InterPro" id="IPR044753">
    <property type="entry name" value="HELLS_N"/>
</dbReference>
<keyword evidence="11" id="KW-0805">Transcription regulation</keyword>
<feature type="domain" description="Helicase ATP-binding" evidence="19">
    <location>
        <begin position="241"/>
        <end position="407"/>
    </location>
</feature>
<dbReference type="GO" id="GO:0005524">
    <property type="term" value="F:ATP binding"/>
    <property type="evidence" value="ECO:0007669"/>
    <property type="project" value="UniProtKB-KW"/>
</dbReference>
<dbReference type="Gene3D" id="3.40.50.300">
    <property type="entry name" value="P-loop containing nucleotide triphosphate hydrolases"/>
    <property type="match status" value="1"/>
</dbReference>
<evidence type="ECO:0000256" key="9">
    <source>
        <dbReference type="ARBA" id="ARBA00022806"/>
    </source>
</evidence>
<evidence type="ECO:0000256" key="10">
    <source>
        <dbReference type="ARBA" id="ARBA00022840"/>
    </source>
</evidence>
<dbReference type="GO" id="GO:0051301">
    <property type="term" value="P:cell division"/>
    <property type="evidence" value="ECO:0007669"/>
    <property type="project" value="UniProtKB-KW"/>
</dbReference>
<feature type="region of interest" description="Disordered" evidence="18">
    <location>
        <begin position="92"/>
        <end position="177"/>
    </location>
</feature>
<dbReference type="GO" id="GO:0044027">
    <property type="term" value="P:negative regulation of gene expression via chromosomal CpG island methylation"/>
    <property type="evidence" value="ECO:0007669"/>
    <property type="project" value="TreeGrafter"/>
</dbReference>
<gene>
    <name evidence="21" type="ORF">DFQ27_004822</name>
</gene>
<feature type="domain" description="Helicase C-terminal" evidence="20">
    <location>
        <begin position="685"/>
        <end position="845"/>
    </location>
</feature>
<comment type="subcellular location">
    <subcellularLocation>
        <location evidence="1">Nucleus</location>
    </subcellularLocation>
</comment>
<keyword evidence="7" id="KW-0498">Mitosis</keyword>
<keyword evidence="15" id="KW-0131">Cell cycle</keyword>
<evidence type="ECO:0000259" key="20">
    <source>
        <dbReference type="PROSITE" id="PS51194"/>
    </source>
</evidence>
<dbReference type="Pfam" id="PF00176">
    <property type="entry name" value="SNF2-rel_dom"/>
    <property type="match status" value="1"/>
</dbReference>
<keyword evidence="4" id="KW-0597">Phosphoprotein</keyword>
<keyword evidence="5" id="KW-0132">Cell division</keyword>
<dbReference type="GO" id="GO:0016787">
    <property type="term" value="F:hydrolase activity"/>
    <property type="evidence" value="ECO:0007669"/>
    <property type="project" value="UniProtKB-KW"/>
</dbReference>
<dbReference type="Proteomes" id="UP000807716">
    <property type="component" value="Unassembled WGS sequence"/>
</dbReference>
<evidence type="ECO:0000256" key="14">
    <source>
        <dbReference type="ARBA" id="ARBA00023242"/>
    </source>
</evidence>
<dbReference type="SMART" id="SM00487">
    <property type="entry name" value="DEXDc"/>
    <property type="match status" value="1"/>
</dbReference>
<evidence type="ECO:0000256" key="16">
    <source>
        <dbReference type="ARBA" id="ARBA00053349"/>
    </source>
</evidence>
<feature type="region of interest" description="Disordered" evidence="18">
    <location>
        <begin position="508"/>
        <end position="585"/>
    </location>
</feature>
<keyword evidence="22" id="KW-1185">Reference proteome</keyword>
<evidence type="ECO:0000256" key="12">
    <source>
        <dbReference type="ARBA" id="ARBA00023054"/>
    </source>
</evidence>
<dbReference type="PROSITE" id="PS51194">
    <property type="entry name" value="HELICASE_CTER"/>
    <property type="match status" value="1"/>
</dbReference>
<keyword evidence="10" id="KW-0067">ATP-binding</keyword>
<evidence type="ECO:0000256" key="17">
    <source>
        <dbReference type="ARBA" id="ARBA00081399"/>
    </source>
</evidence>
<dbReference type="EMBL" id="JAAAJB010000339">
    <property type="protein sequence ID" value="KAG0258023.1"/>
    <property type="molecule type" value="Genomic_DNA"/>
</dbReference>
<keyword evidence="6" id="KW-0547">Nucleotide-binding</keyword>
<organism evidence="21 22">
    <name type="scientific">Actinomortierella ambigua</name>
    <dbReference type="NCBI Taxonomy" id="1343610"/>
    <lineage>
        <taxon>Eukaryota</taxon>
        <taxon>Fungi</taxon>
        <taxon>Fungi incertae sedis</taxon>
        <taxon>Mucoromycota</taxon>
        <taxon>Mortierellomycotina</taxon>
        <taxon>Mortierellomycetes</taxon>
        <taxon>Mortierellales</taxon>
        <taxon>Mortierellaceae</taxon>
        <taxon>Actinomortierella</taxon>
    </lineage>
</organism>
<keyword evidence="14" id="KW-0539">Nucleus</keyword>
<keyword evidence="13" id="KW-0804">Transcription</keyword>
<evidence type="ECO:0000256" key="11">
    <source>
        <dbReference type="ARBA" id="ARBA00023015"/>
    </source>
</evidence>
<dbReference type="CDD" id="cd18793">
    <property type="entry name" value="SF2_C_SNF"/>
    <property type="match status" value="1"/>
</dbReference>
<keyword evidence="8" id="KW-0378">Hydrolase</keyword>
<evidence type="ECO:0000256" key="1">
    <source>
        <dbReference type="ARBA" id="ARBA00004123"/>
    </source>
</evidence>
<dbReference type="InterPro" id="IPR014001">
    <property type="entry name" value="Helicase_ATP-bd"/>
</dbReference>
<dbReference type="GO" id="GO:0004386">
    <property type="term" value="F:helicase activity"/>
    <property type="evidence" value="ECO:0007669"/>
    <property type="project" value="UniProtKB-KW"/>
</dbReference>
<evidence type="ECO:0000256" key="6">
    <source>
        <dbReference type="ARBA" id="ARBA00022741"/>
    </source>
</evidence>
<evidence type="ECO:0000259" key="19">
    <source>
        <dbReference type="PROSITE" id="PS51192"/>
    </source>
</evidence>
<name>A0A9P6Q0J4_9FUNG</name>
<comment type="similarity">
    <text evidence="2">Belongs to the SNF2/RAD54 helicase family.</text>
</comment>
<dbReference type="OrthoDB" id="5857104at2759"/>
<evidence type="ECO:0000256" key="7">
    <source>
        <dbReference type="ARBA" id="ARBA00022776"/>
    </source>
</evidence>
<keyword evidence="9" id="KW-0347">Helicase</keyword>
<dbReference type="Pfam" id="PF00271">
    <property type="entry name" value="Helicase_C"/>
    <property type="match status" value="1"/>
</dbReference>
<sequence length="938" mass="105515">MAEEELVVSTPTSEASDPATLEGATVTDDMIKEEERLQEAADKEEQENIKKLKAKAADEFTSTVNKQRQQRLQFLIEKSTLYSNFLGQKLERQQSEARAKAAALEAKRAAAAAAKEVEEKQEPEEGESQKEQESDSQAGPVNTRSSARLNPSKPESDAALAKRKNAPSKKRKVDDSQYKLEDYLDQDTIKRAKKMEVVIPPKTESSNEAPVIKPTISARQPSLVTGGALRDYQLAGVEWMVSLYENGLNGILADEMGLGKTLQTISFLAYLREKGVWGPFLVVAPMTTLANWVSEFERFTPTVPVVLYHGTPEQRTHIRNKKFRKLDPSFPICVTSYEMVMNDRKHLQKYQWKYIVVDEGHRLKNLNCKLIRELKTYHSANRLLLTGTPLQNNLSELWSLLNFLLPDIFDDLDIFQEWFDFSDINAKEGQDRILGEESQSGVVSNLHVILRPFLLRRVKTDVEHSLPKKKEYVLYAPMTPTQKEWYEAVLSRDIRHFLIHKKMGEPDIVHDKEAESPESTDVESLKGGAGSDSTTLVSEEAEDVGIDLTASVDGDDEGDNDDSKGSGEESVTSGRRRTMRTATISKSYTEKSDRAYFKELEATANGNQSQNGSPEPSALEKLKAARAVDMRKATKAVVNMRLSNIVMQLRKVCNHPFLFDWPVDPKTRMPVLDDSLLEASGKMLVLNRLLPALFERGHKVLIFSQFTTMLDIIQDWAELHMQYACCRIDGNVAQDTRRQQIVDFNTSPDLRLFLLSTRAGGLGINLTSADTVIIFDSDWNPQMDLQAQDRVHRIGQTRPVVIYRLVTANSVENKIIERAAMKRKLEKLVIHKGKFKMPQQLKGGVAPSTRKTTLSIADLAEMLAQDDGEKVVVATKDDVVISDKYLEKLLDRSDAAFETGTLENLEERAGVEEDGALVFKTVEQENDERNDIFKSGGI</sequence>
<dbReference type="FunFam" id="3.40.50.300:FF:000577">
    <property type="entry name" value="lymphoid-specific helicase isoform X1"/>
    <property type="match status" value="1"/>
</dbReference>
<proteinExistence type="inferred from homology"/>
<feature type="compositionally biased region" description="Low complexity" evidence="18">
    <location>
        <begin position="100"/>
        <end position="114"/>
    </location>
</feature>
<dbReference type="SUPFAM" id="SSF52540">
    <property type="entry name" value="P-loop containing nucleoside triphosphate hydrolases"/>
    <property type="match status" value="2"/>
</dbReference>
<dbReference type="PANTHER" id="PTHR47161">
    <property type="entry name" value="LYMPHOID-SPECIFIC HELICASE"/>
    <property type="match status" value="1"/>
</dbReference>
<dbReference type="GO" id="GO:0005634">
    <property type="term" value="C:nucleus"/>
    <property type="evidence" value="ECO:0007669"/>
    <property type="project" value="UniProtKB-SubCell"/>
</dbReference>
<evidence type="ECO:0000256" key="8">
    <source>
        <dbReference type="ARBA" id="ARBA00022801"/>
    </source>
</evidence>
<evidence type="ECO:0000256" key="2">
    <source>
        <dbReference type="ARBA" id="ARBA00007025"/>
    </source>
</evidence>
<dbReference type="CDD" id="cd18009">
    <property type="entry name" value="DEXHc_HELLS_SMARCA6"/>
    <property type="match status" value="1"/>
</dbReference>
<dbReference type="FunFam" id="3.40.50.10810:FF:000015">
    <property type="entry name" value="lymphoid-specific helicase isoform X1"/>
    <property type="match status" value="1"/>
</dbReference>
<dbReference type="PROSITE" id="PS51192">
    <property type="entry name" value="HELICASE_ATP_BIND_1"/>
    <property type="match status" value="1"/>
</dbReference>
<keyword evidence="12" id="KW-0175">Coiled coil</keyword>
<reference evidence="21" key="1">
    <citation type="journal article" date="2020" name="Fungal Divers.">
        <title>Resolving the Mortierellaceae phylogeny through synthesis of multi-gene phylogenetics and phylogenomics.</title>
        <authorList>
            <person name="Vandepol N."/>
            <person name="Liber J."/>
            <person name="Desiro A."/>
            <person name="Na H."/>
            <person name="Kennedy M."/>
            <person name="Barry K."/>
            <person name="Grigoriev I.V."/>
            <person name="Miller A.N."/>
            <person name="O'Donnell K."/>
            <person name="Stajich J.E."/>
            <person name="Bonito G."/>
        </authorList>
    </citation>
    <scope>NUCLEOTIDE SEQUENCE</scope>
    <source>
        <strain evidence="21">BC1065</strain>
    </source>
</reference>
<evidence type="ECO:0000256" key="3">
    <source>
        <dbReference type="ARBA" id="ARBA00022473"/>
    </source>
</evidence>
<dbReference type="AlphaFoldDB" id="A0A9P6Q0J4"/>
<evidence type="ECO:0000256" key="4">
    <source>
        <dbReference type="ARBA" id="ARBA00022553"/>
    </source>
</evidence>
<comment type="caution">
    <text evidence="21">The sequence shown here is derived from an EMBL/GenBank/DDBJ whole genome shotgun (WGS) entry which is preliminary data.</text>
</comment>
<comment type="function">
    <text evidence="16">Plays an essential role in normal development and survival. Involved in regulation of the expansion or survival of lymphoid cells. Required for de novo or maintenance DNA methylation. May control silencing of the imprinted CDKN1C gene through DNA methylation. May play a role in formation and organization of heterochromatin, implying a functional role in the regulation of transcription and mitosis.</text>
</comment>
<dbReference type="InterPro" id="IPR038718">
    <property type="entry name" value="SNF2-like_sf"/>
</dbReference>
<dbReference type="GO" id="GO:0003682">
    <property type="term" value="F:chromatin binding"/>
    <property type="evidence" value="ECO:0007669"/>
    <property type="project" value="TreeGrafter"/>
</dbReference>
<dbReference type="InterPro" id="IPR049730">
    <property type="entry name" value="SNF2/RAD54-like_C"/>
</dbReference>
<feature type="region of interest" description="Disordered" evidence="18">
    <location>
        <begin position="1"/>
        <end position="29"/>
    </location>
</feature>
<dbReference type="Gene3D" id="3.40.50.10810">
    <property type="entry name" value="Tandem AAA-ATPase domain"/>
    <property type="match status" value="1"/>
</dbReference>
<evidence type="ECO:0000313" key="21">
    <source>
        <dbReference type="EMBL" id="KAG0258023.1"/>
    </source>
</evidence>
<feature type="compositionally biased region" description="Basic residues" evidence="18">
    <location>
        <begin position="161"/>
        <end position="171"/>
    </location>
</feature>